<dbReference type="EMBL" id="BAABJY010000007">
    <property type="protein sequence ID" value="GAA4871091.1"/>
    <property type="molecule type" value="Genomic_DNA"/>
</dbReference>
<dbReference type="InterPro" id="IPR007761">
    <property type="entry name" value="MtlR-like"/>
</dbReference>
<dbReference type="PANTHER" id="PTHR37941">
    <property type="entry name" value="FUMARASE E-RELATED"/>
    <property type="match status" value="1"/>
</dbReference>
<sequence length="218" mass="23727">MGPNNSFKPNPHRGGAQAPAFGYIRPVATPLRVGLIQALGRMKIGDYSEEAQQRLDTLISEMSTGSARTVAVVGGAWVEEMLAAAIESALHPHKKAWEGLFNKSRPLSSFSAKIDMARLLGLVTDAIWADLHRIREIRNTFAHDIAHKTDNSVLSFASPHISDQCLAILCVAKENLQDPRHRFTRACARLTADLDMVRFFGTRVTGPGQVTADGVDAA</sequence>
<dbReference type="InterPro" id="IPR038026">
    <property type="entry name" value="MtlR-like_sf"/>
</dbReference>
<dbReference type="SUPFAM" id="SSF158668">
    <property type="entry name" value="MtlR-like"/>
    <property type="match status" value="1"/>
</dbReference>
<protein>
    <recommendedName>
        <fullName evidence="3">DUF4145 domain-containing protein</fullName>
    </recommendedName>
</protein>
<reference evidence="2" key="1">
    <citation type="journal article" date="2019" name="Int. J. Syst. Evol. Microbiol.">
        <title>The Global Catalogue of Microorganisms (GCM) 10K type strain sequencing project: providing services to taxonomists for standard genome sequencing and annotation.</title>
        <authorList>
            <consortium name="The Broad Institute Genomics Platform"/>
            <consortium name="The Broad Institute Genome Sequencing Center for Infectious Disease"/>
            <person name="Wu L."/>
            <person name="Ma J."/>
        </authorList>
    </citation>
    <scope>NUCLEOTIDE SEQUENCE [LARGE SCALE GENOMIC DNA]</scope>
    <source>
        <strain evidence="2">JCM 18392</strain>
    </source>
</reference>
<dbReference type="Proteomes" id="UP001501323">
    <property type="component" value="Unassembled WGS sequence"/>
</dbReference>
<evidence type="ECO:0008006" key="3">
    <source>
        <dbReference type="Google" id="ProtNLM"/>
    </source>
</evidence>
<comment type="caution">
    <text evidence="1">The sequence shown here is derived from an EMBL/GenBank/DDBJ whole genome shotgun (WGS) entry which is preliminary data.</text>
</comment>
<accession>A0ABP9E6Z0</accession>
<keyword evidence="2" id="KW-1185">Reference proteome</keyword>
<organism evidence="1 2">
    <name type="scientific">Luteimonas vadosa</name>
    <dbReference type="NCBI Taxonomy" id="1165507"/>
    <lineage>
        <taxon>Bacteria</taxon>
        <taxon>Pseudomonadati</taxon>
        <taxon>Pseudomonadota</taxon>
        <taxon>Gammaproteobacteria</taxon>
        <taxon>Lysobacterales</taxon>
        <taxon>Lysobacteraceae</taxon>
        <taxon>Luteimonas</taxon>
    </lineage>
</organism>
<name>A0ABP9E6Z0_9GAMM</name>
<evidence type="ECO:0000313" key="2">
    <source>
        <dbReference type="Proteomes" id="UP001501323"/>
    </source>
</evidence>
<dbReference type="Gene3D" id="1.20.120.330">
    <property type="entry name" value="Nucleotidyltransferases domain 2"/>
    <property type="match status" value="1"/>
</dbReference>
<proteinExistence type="predicted"/>
<gene>
    <name evidence="1" type="ORF">GCM10023332_24430</name>
</gene>
<evidence type="ECO:0000313" key="1">
    <source>
        <dbReference type="EMBL" id="GAA4871091.1"/>
    </source>
</evidence>
<dbReference type="PANTHER" id="PTHR37941:SF1">
    <property type="entry name" value="FUMARASE E-RELATED"/>
    <property type="match status" value="1"/>
</dbReference>